<name>A0A498KSH6_9EURY</name>
<accession>A0A498KSH6</accession>
<organism evidence="1 2">
    <name type="scientific">Halorientalis pallida</name>
    <dbReference type="NCBI Taxonomy" id="2479928"/>
    <lineage>
        <taxon>Archaea</taxon>
        <taxon>Methanobacteriati</taxon>
        <taxon>Methanobacteriota</taxon>
        <taxon>Stenosarchaea group</taxon>
        <taxon>Halobacteria</taxon>
        <taxon>Halobacteriales</taxon>
        <taxon>Haloarculaceae</taxon>
        <taxon>Halorientalis</taxon>
    </lineage>
</organism>
<protein>
    <submittedName>
        <fullName evidence="1">Uncharacterized protein</fullName>
    </submittedName>
</protein>
<dbReference type="EMBL" id="RDFA01000006">
    <property type="protein sequence ID" value="RXK47468.1"/>
    <property type="molecule type" value="Genomic_DNA"/>
</dbReference>
<comment type="caution">
    <text evidence="1">The sequence shown here is derived from an EMBL/GenBank/DDBJ whole genome shotgun (WGS) entry which is preliminary data.</text>
</comment>
<sequence length="123" mass="14573">MIYSQTKAKILSLNKHGGEAFLTYETDHELNSSEYFGQVANVVDVYKNLTLPRSLNRTDGWYAGVLNIEIRNGNDTLEWYRYRIRWAEERVRGEMTREEEAGRLRLSRFLEKDRLRDTPEPDE</sequence>
<dbReference type="RefSeq" id="WP_129070171.1">
    <property type="nucleotide sequence ID" value="NZ_RDFA01000006.1"/>
</dbReference>
<dbReference type="Proteomes" id="UP000289691">
    <property type="component" value="Unassembled WGS sequence"/>
</dbReference>
<evidence type="ECO:0000313" key="1">
    <source>
        <dbReference type="EMBL" id="RXK47468.1"/>
    </source>
</evidence>
<keyword evidence="2" id="KW-1185">Reference proteome</keyword>
<proteinExistence type="predicted"/>
<dbReference type="OrthoDB" id="372744at2157"/>
<dbReference type="AlphaFoldDB" id="A0A498KSH6"/>
<gene>
    <name evidence="1" type="ORF">EAF64_16990</name>
</gene>
<evidence type="ECO:0000313" key="2">
    <source>
        <dbReference type="Proteomes" id="UP000289691"/>
    </source>
</evidence>
<reference evidence="1 2" key="1">
    <citation type="submission" date="2019-01" db="EMBL/GenBank/DDBJ databases">
        <title>Halorientalis sp. F13-25 a new haloarchaeum isolated from hypersaline water.</title>
        <authorList>
            <person name="Ana D.-V."/>
            <person name="Cristina S.-P."/>
            <person name="Antonio V."/>
        </authorList>
    </citation>
    <scope>NUCLEOTIDE SEQUENCE [LARGE SCALE GENOMIC DNA]</scope>
    <source>
        <strain evidence="1 2">F13-25</strain>
    </source>
</reference>